<protein>
    <submittedName>
        <fullName evidence="1">Uncharacterized protein</fullName>
    </submittedName>
</protein>
<proteinExistence type="predicted"/>
<feature type="non-terminal residue" evidence="1">
    <location>
        <position position="1"/>
    </location>
</feature>
<evidence type="ECO:0000313" key="1">
    <source>
        <dbReference type="EMBL" id="CUF09551.1"/>
    </source>
</evidence>
<dbReference type="VEuPathDB" id="TriTrypDB:BSAL_59210"/>
<evidence type="ECO:0000313" key="2">
    <source>
        <dbReference type="Proteomes" id="UP000051952"/>
    </source>
</evidence>
<dbReference type="EMBL" id="CYKH01000239">
    <property type="protein sequence ID" value="CUF09551.1"/>
    <property type="molecule type" value="Genomic_DNA"/>
</dbReference>
<keyword evidence="2" id="KW-1185">Reference proteome</keyword>
<sequence>APPPPSLVIRVALDLGNVLSHHQLDFRPGLGVDVVVAKGAAFTITISATLAQTMSTSDAILGLNRGAGVSKTSSNPSIFARTASSTIARRWLKSLVNVVVRLHSHQTRCESFYWWLRVSHCFEIRHEAGFTLVDVTNTAKKSR</sequence>
<name>A0A0S4IPY6_BODSA</name>
<reference evidence="2" key="1">
    <citation type="submission" date="2015-09" db="EMBL/GenBank/DDBJ databases">
        <authorList>
            <consortium name="Pathogen Informatics"/>
        </authorList>
    </citation>
    <scope>NUCLEOTIDE SEQUENCE [LARGE SCALE GENOMIC DNA]</scope>
    <source>
        <strain evidence="2">Lake Konstanz</strain>
    </source>
</reference>
<dbReference type="Proteomes" id="UP000051952">
    <property type="component" value="Unassembled WGS sequence"/>
</dbReference>
<gene>
    <name evidence="1" type="ORF">BSAL_59210</name>
</gene>
<dbReference type="AlphaFoldDB" id="A0A0S4IPY6"/>
<accession>A0A0S4IPY6</accession>
<organism evidence="1 2">
    <name type="scientific">Bodo saltans</name>
    <name type="common">Flagellated protozoan</name>
    <dbReference type="NCBI Taxonomy" id="75058"/>
    <lineage>
        <taxon>Eukaryota</taxon>
        <taxon>Discoba</taxon>
        <taxon>Euglenozoa</taxon>
        <taxon>Kinetoplastea</taxon>
        <taxon>Metakinetoplastina</taxon>
        <taxon>Eubodonida</taxon>
        <taxon>Bodonidae</taxon>
        <taxon>Bodo</taxon>
    </lineage>
</organism>